<feature type="non-terminal residue" evidence="2">
    <location>
        <position position="391"/>
    </location>
</feature>
<comment type="caution">
    <text evidence="2">The sequence shown here is derived from an EMBL/GenBank/DDBJ whole genome shotgun (WGS) entry which is preliminary data.</text>
</comment>
<evidence type="ECO:0000256" key="1">
    <source>
        <dbReference type="SAM" id="MobiDB-lite"/>
    </source>
</evidence>
<organism evidence="2 3">
    <name type="scientific">Trifolium medium</name>
    <dbReference type="NCBI Taxonomy" id="97028"/>
    <lineage>
        <taxon>Eukaryota</taxon>
        <taxon>Viridiplantae</taxon>
        <taxon>Streptophyta</taxon>
        <taxon>Embryophyta</taxon>
        <taxon>Tracheophyta</taxon>
        <taxon>Spermatophyta</taxon>
        <taxon>Magnoliopsida</taxon>
        <taxon>eudicotyledons</taxon>
        <taxon>Gunneridae</taxon>
        <taxon>Pentapetalae</taxon>
        <taxon>rosids</taxon>
        <taxon>fabids</taxon>
        <taxon>Fabales</taxon>
        <taxon>Fabaceae</taxon>
        <taxon>Papilionoideae</taxon>
        <taxon>50 kb inversion clade</taxon>
        <taxon>NPAAA clade</taxon>
        <taxon>Hologalegina</taxon>
        <taxon>IRL clade</taxon>
        <taxon>Trifolieae</taxon>
        <taxon>Trifolium</taxon>
    </lineage>
</organism>
<feature type="compositionally biased region" description="Pro residues" evidence="1">
    <location>
        <begin position="154"/>
        <end position="163"/>
    </location>
</feature>
<keyword evidence="3" id="KW-1185">Reference proteome</keyword>
<gene>
    <name evidence="2" type="ORF">A2U01_0016577</name>
</gene>
<dbReference type="PRINTS" id="PR01217">
    <property type="entry name" value="PRICHEXTENSN"/>
</dbReference>
<accession>A0A392N727</accession>
<feature type="region of interest" description="Disordered" evidence="1">
    <location>
        <begin position="1"/>
        <end position="226"/>
    </location>
</feature>
<proteinExistence type="predicted"/>
<reference evidence="2 3" key="1">
    <citation type="journal article" date="2018" name="Front. Plant Sci.">
        <title>Red Clover (Trifolium pratense) and Zigzag Clover (T. medium) - A Picture of Genomic Similarities and Differences.</title>
        <authorList>
            <person name="Dluhosova J."/>
            <person name="Istvanek J."/>
            <person name="Nedelnik J."/>
            <person name="Repkova J."/>
        </authorList>
    </citation>
    <scope>NUCLEOTIDE SEQUENCE [LARGE SCALE GENOMIC DNA]</scope>
    <source>
        <strain evidence="3">cv. 10/8</strain>
        <tissue evidence="2">Leaf</tissue>
    </source>
</reference>
<sequence>KVKVEEAAAEQRTKRKHEALTGKAAATSSKEPIIVDDEEESEESESSESETESDEETLNTRLSQKHVPDPKGKTPKYIFNEAEIGIGYTKPLRTILPEPTIIPTSDNPLSELEKHLSPDPLNNQPLSHETHKSSSSPKPKSPLPQPQPQQLSPDIPPSEPQPNIPTAEPISPTKQPSPHKSPEPTADRKSPEPSPEHIYPESTSDISSSEATPEPNPNPSAEHASPELIHTCAPKPSEAEVVIIDNPANEIPNLSTIPNPSPSSSNPFCNLSTQFHDDLLRLSKIKDRFLVCPSDVDLEVSSIKARICNALDGAAEEIKAVVGRRDLDVISFMKDSLARAELKRLTPFNHEEHERAKLAAISAAVRRLSAFKDCWVDSTLLQSLEDQRIEN</sequence>
<dbReference type="Proteomes" id="UP000265520">
    <property type="component" value="Unassembled WGS sequence"/>
</dbReference>
<protein>
    <submittedName>
        <fullName evidence="2">Uncharacterized protein</fullName>
    </submittedName>
</protein>
<dbReference type="AlphaFoldDB" id="A0A392N727"/>
<dbReference type="EMBL" id="LXQA010030202">
    <property type="protein sequence ID" value="MCH95597.1"/>
    <property type="molecule type" value="Genomic_DNA"/>
</dbReference>
<feature type="compositionally biased region" description="Basic and acidic residues" evidence="1">
    <location>
        <begin position="180"/>
        <end position="199"/>
    </location>
</feature>
<evidence type="ECO:0000313" key="2">
    <source>
        <dbReference type="EMBL" id="MCH95597.1"/>
    </source>
</evidence>
<feature type="compositionally biased region" description="Polar residues" evidence="1">
    <location>
        <begin position="201"/>
        <end position="211"/>
    </location>
</feature>
<feature type="non-terminal residue" evidence="2">
    <location>
        <position position="1"/>
    </location>
</feature>
<name>A0A392N727_9FABA</name>
<evidence type="ECO:0000313" key="3">
    <source>
        <dbReference type="Proteomes" id="UP000265520"/>
    </source>
</evidence>
<feature type="compositionally biased region" description="Basic and acidic residues" evidence="1">
    <location>
        <begin position="1"/>
        <end position="12"/>
    </location>
</feature>
<feature type="compositionally biased region" description="Acidic residues" evidence="1">
    <location>
        <begin position="34"/>
        <end position="57"/>
    </location>
</feature>